<evidence type="ECO:0000313" key="2">
    <source>
        <dbReference type="EMBL" id="URE01746.1"/>
    </source>
</evidence>
<accession>A0A9E7K1R3</accession>
<feature type="compositionally biased region" description="Low complexity" evidence="1">
    <location>
        <begin position="1"/>
        <end position="25"/>
    </location>
</feature>
<gene>
    <name evidence="2" type="ORF">MUK42_12794</name>
</gene>
<evidence type="ECO:0000256" key="1">
    <source>
        <dbReference type="SAM" id="MobiDB-lite"/>
    </source>
</evidence>
<evidence type="ECO:0000313" key="3">
    <source>
        <dbReference type="Proteomes" id="UP001055439"/>
    </source>
</evidence>
<sequence length="141" mass="15601">MNTDFPPSLSNLHTTSSPSPSPSSSFADPTPQSAPNLSPIRRHHRGAVGSPSPRFFGRWNRAKNQGLASDSFLEDDLGFLLCWEVDVCRPSSWEPHAARRSGRSGTFRSPMQRYHFWLQMNTTGSRPAMGVGSPGMIWPMS</sequence>
<organism evidence="2 3">
    <name type="scientific">Musa troglodytarum</name>
    <name type="common">fe'i banana</name>
    <dbReference type="NCBI Taxonomy" id="320322"/>
    <lineage>
        <taxon>Eukaryota</taxon>
        <taxon>Viridiplantae</taxon>
        <taxon>Streptophyta</taxon>
        <taxon>Embryophyta</taxon>
        <taxon>Tracheophyta</taxon>
        <taxon>Spermatophyta</taxon>
        <taxon>Magnoliopsida</taxon>
        <taxon>Liliopsida</taxon>
        <taxon>Zingiberales</taxon>
        <taxon>Musaceae</taxon>
        <taxon>Musa</taxon>
    </lineage>
</organism>
<dbReference type="AlphaFoldDB" id="A0A9E7K1R3"/>
<feature type="compositionally biased region" description="Polar residues" evidence="1">
    <location>
        <begin position="26"/>
        <end position="36"/>
    </location>
</feature>
<dbReference type="EMBL" id="CP097507">
    <property type="protein sequence ID" value="URE01746.1"/>
    <property type="molecule type" value="Genomic_DNA"/>
</dbReference>
<protein>
    <submittedName>
        <fullName evidence="2">Uncharacterized protein</fullName>
    </submittedName>
</protein>
<proteinExistence type="predicted"/>
<reference evidence="2" key="1">
    <citation type="submission" date="2022-05" db="EMBL/GenBank/DDBJ databases">
        <title>The Musa troglodytarum L. genome provides insights into the mechanism of non-climacteric behaviour and enrichment of carotenoids.</title>
        <authorList>
            <person name="Wang J."/>
        </authorList>
    </citation>
    <scope>NUCLEOTIDE SEQUENCE</scope>
    <source>
        <tissue evidence="2">Leaf</tissue>
    </source>
</reference>
<name>A0A9E7K1R3_9LILI</name>
<feature type="region of interest" description="Disordered" evidence="1">
    <location>
        <begin position="1"/>
        <end position="57"/>
    </location>
</feature>
<dbReference type="Proteomes" id="UP001055439">
    <property type="component" value="Chromosome 5"/>
</dbReference>
<keyword evidence="3" id="KW-1185">Reference proteome</keyword>